<organism evidence="1 2">
    <name type="scientific">candidate division MSBL1 archaeon SCGC-AAA385M02</name>
    <dbReference type="NCBI Taxonomy" id="1698287"/>
    <lineage>
        <taxon>Archaea</taxon>
        <taxon>Methanobacteriati</taxon>
        <taxon>Methanobacteriota</taxon>
        <taxon>candidate division MSBL1</taxon>
    </lineage>
</organism>
<dbReference type="Gene3D" id="2.120.10.10">
    <property type="match status" value="1"/>
</dbReference>
<gene>
    <name evidence="1" type="ORF">AKJ59_00680</name>
</gene>
<evidence type="ECO:0000313" key="1">
    <source>
        <dbReference type="EMBL" id="KXB08644.1"/>
    </source>
</evidence>
<dbReference type="SUPFAM" id="SSF50939">
    <property type="entry name" value="Sialidases"/>
    <property type="match status" value="1"/>
</dbReference>
<evidence type="ECO:0000313" key="2">
    <source>
        <dbReference type="Proteomes" id="UP000070248"/>
    </source>
</evidence>
<sequence length="340" mass="38569">VYLNDTGHSTTQGVSRFDTIFYNKSSDTYTHPNKWFDGSSITGFPIDVQSNDCGWNDLNLVKTGCGDMLLHINQACDTGGGWFRNYTHQYRNQSGTIKNWGFNQVIDPVNSDISHQEFMAPTDDMVLDDTIYLPISRDYGSWGHPGFNSYLLNSTDCGHTWYYQSNISEDSSYDMTEVGITYVGGNNFTIVTRVGKNESGDRFTTYQRVSEDRGFTWNPIQDIRDEVGFWHNPVLRNSWKFSGSDYYPIWMVGRYYTNEPTESNAVAEKYSIDSEWDYTVLDEECGDCGYGDFLQLSPDEFKVFNYVAGDDDIREYDVDSVDGVNIEGGVNIESGVNIGG</sequence>
<dbReference type="InterPro" id="IPR036278">
    <property type="entry name" value="Sialidase_sf"/>
</dbReference>
<dbReference type="AlphaFoldDB" id="A0A133VQB5"/>
<reference evidence="1 2" key="1">
    <citation type="journal article" date="2016" name="Sci. Rep.">
        <title>Metabolic traits of an uncultured archaeal lineage -MSBL1- from brine pools of the Red Sea.</title>
        <authorList>
            <person name="Mwirichia R."/>
            <person name="Alam I."/>
            <person name="Rashid M."/>
            <person name="Vinu M."/>
            <person name="Ba-Alawi W."/>
            <person name="Anthony Kamau A."/>
            <person name="Kamanda Ngugi D."/>
            <person name="Goker M."/>
            <person name="Klenk H.P."/>
            <person name="Bajic V."/>
            <person name="Stingl U."/>
        </authorList>
    </citation>
    <scope>NUCLEOTIDE SEQUENCE [LARGE SCALE GENOMIC DNA]</scope>
    <source>
        <strain evidence="1">SCGC-AAA385M02</strain>
    </source>
</reference>
<keyword evidence="2" id="KW-1185">Reference proteome</keyword>
<accession>A0A133VQB5</accession>
<comment type="caution">
    <text evidence="1">The sequence shown here is derived from an EMBL/GenBank/DDBJ whole genome shotgun (WGS) entry which is preliminary data.</text>
</comment>
<dbReference type="Proteomes" id="UP000070248">
    <property type="component" value="Unassembled WGS sequence"/>
</dbReference>
<name>A0A133VQB5_9EURY</name>
<protein>
    <recommendedName>
        <fullName evidence="3">Sialidase domain-containing protein</fullName>
    </recommendedName>
</protein>
<proteinExistence type="predicted"/>
<evidence type="ECO:0008006" key="3">
    <source>
        <dbReference type="Google" id="ProtNLM"/>
    </source>
</evidence>
<dbReference type="EMBL" id="LHYL01000009">
    <property type="protein sequence ID" value="KXB08644.1"/>
    <property type="molecule type" value="Genomic_DNA"/>
</dbReference>
<feature type="non-terminal residue" evidence="1">
    <location>
        <position position="1"/>
    </location>
</feature>